<dbReference type="Proteomes" id="UP001487296">
    <property type="component" value="Unassembled WGS sequence"/>
</dbReference>
<dbReference type="PANTHER" id="PTHR34614">
    <property type="match status" value="1"/>
</dbReference>
<evidence type="ECO:0000259" key="1">
    <source>
        <dbReference type="Pfam" id="PF01609"/>
    </source>
</evidence>
<dbReference type="RefSeq" id="WP_252345004.1">
    <property type="nucleotide sequence ID" value="NZ_JAHKBE010000104.1"/>
</dbReference>
<evidence type="ECO:0000313" key="2">
    <source>
        <dbReference type="EMBL" id="MEQ2487856.1"/>
    </source>
</evidence>
<sequence length="298" mass="34487">MDSKEKSRRHPQLDLYGEEREACDREREEVRRVLSNVSNILLNGCDLILDRTFDRIGFNRIDDDVFRKLVKARLAYPTSKAATVEYLKNHFDEDVDLSKIYRYLDKLSDHQHEIVQDISVRHTAKLFGGNIGVLFYDVTTLYFEADNEDDLRKTGFSKEGRHSNPQIILGLLVSLGGYPLAYCIHEGNKYEGHTMLPTINEFVSKYGLENFVVVADSGLMNNANIAELEAHGYKYIIGAKIKNESQEVKNWILEQPKRDWQMVEYDKGGGRRLLVGYTEDRAKKDAYNREKGIRRLEK</sequence>
<dbReference type="InterPro" id="IPR002559">
    <property type="entry name" value="Transposase_11"/>
</dbReference>
<dbReference type="Pfam" id="PF01609">
    <property type="entry name" value="DDE_Tnp_1"/>
    <property type="match status" value="1"/>
</dbReference>
<feature type="non-terminal residue" evidence="2">
    <location>
        <position position="298"/>
    </location>
</feature>
<dbReference type="InterPro" id="IPR047654">
    <property type="entry name" value="IS1634_transpos"/>
</dbReference>
<dbReference type="PANTHER" id="PTHR34614:SF2">
    <property type="entry name" value="TRANSPOSASE IS4-LIKE DOMAIN-CONTAINING PROTEIN"/>
    <property type="match status" value="1"/>
</dbReference>
<keyword evidence="3" id="KW-1185">Reference proteome</keyword>
<accession>A0ABV1FTV7</accession>
<evidence type="ECO:0000313" key="3">
    <source>
        <dbReference type="Proteomes" id="UP001487296"/>
    </source>
</evidence>
<protein>
    <submittedName>
        <fullName evidence="2">IS1634 family transposase</fullName>
    </submittedName>
</protein>
<gene>
    <name evidence="2" type="ORF">AAAT34_12510</name>
</gene>
<dbReference type="NCBIfam" id="NF033559">
    <property type="entry name" value="transpos_IS1634"/>
    <property type="match status" value="1"/>
</dbReference>
<name>A0ABV1FTV7_9BACT</name>
<dbReference type="EMBL" id="JBBNFP010000099">
    <property type="protein sequence ID" value="MEQ2487856.1"/>
    <property type="molecule type" value="Genomic_DNA"/>
</dbReference>
<proteinExistence type="predicted"/>
<feature type="domain" description="Transposase IS4-like" evidence="1">
    <location>
        <begin position="160"/>
        <end position="259"/>
    </location>
</feature>
<organism evidence="2 3">
    <name type="scientific">Hallella faecis</name>
    <dbReference type="NCBI Taxonomy" id="2841596"/>
    <lineage>
        <taxon>Bacteria</taxon>
        <taxon>Pseudomonadati</taxon>
        <taxon>Bacteroidota</taxon>
        <taxon>Bacteroidia</taxon>
        <taxon>Bacteroidales</taxon>
        <taxon>Prevotellaceae</taxon>
        <taxon>Hallella</taxon>
    </lineage>
</organism>
<reference evidence="2 3" key="1">
    <citation type="submission" date="2024-04" db="EMBL/GenBank/DDBJ databases">
        <title>Human intestinal bacterial collection.</title>
        <authorList>
            <person name="Pauvert C."/>
            <person name="Hitch T.C.A."/>
            <person name="Clavel T."/>
        </authorList>
    </citation>
    <scope>NUCLEOTIDE SEQUENCE [LARGE SCALE GENOMIC DNA]</scope>
    <source>
        <strain evidence="2 3">CLA-AA-H145</strain>
    </source>
</reference>
<comment type="caution">
    <text evidence="2">The sequence shown here is derived from an EMBL/GenBank/DDBJ whole genome shotgun (WGS) entry which is preliminary data.</text>
</comment>